<dbReference type="InterPro" id="IPR015947">
    <property type="entry name" value="PUA-like_sf"/>
</dbReference>
<dbReference type="SUPFAM" id="SSF88697">
    <property type="entry name" value="PUA domain-like"/>
    <property type="match status" value="1"/>
</dbReference>
<dbReference type="PANTHER" id="PTHR14087:SF7">
    <property type="entry name" value="THYMOCYTE NUCLEAR PROTEIN 1"/>
    <property type="match status" value="1"/>
</dbReference>
<name>A0ABT9BE37_9BACT</name>
<sequence length="140" mass="15184">MNHWLVKSEPEAYSWTVFVQDNGTAWTGVRNYQARNNLNLMQPGDLVLYYHSVSEKAVVGVAEVAAPAAPDTTAEPGSPWVAVQLRPLQPLARPVPLAALKADARLQQLGLIRQSRLSVTPVRPEEFDAIVELGSGADVG</sequence>
<evidence type="ECO:0000313" key="2">
    <source>
        <dbReference type="EMBL" id="MDO7876517.1"/>
    </source>
</evidence>
<accession>A0ABT9BE37</accession>
<dbReference type="RefSeq" id="WP_305007886.1">
    <property type="nucleotide sequence ID" value="NZ_JAUQSY010000012.1"/>
</dbReference>
<dbReference type="EMBL" id="JAUQSY010000012">
    <property type="protein sequence ID" value="MDO7876517.1"/>
    <property type="molecule type" value="Genomic_DNA"/>
</dbReference>
<evidence type="ECO:0000313" key="3">
    <source>
        <dbReference type="Proteomes" id="UP001176429"/>
    </source>
</evidence>
<protein>
    <submittedName>
        <fullName evidence="2">EVE domain-containing protein</fullName>
    </submittedName>
</protein>
<dbReference type="Gene3D" id="3.10.590.10">
    <property type="entry name" value="ph1033 like domains"/>
    <property type="match status" value="1"/>
</dbReference>
<proteinExistence type="predicted"/>
<gene>
    <name evidence="2" type="ORF">Q5H93_17365</name>
</gene>
<dbReference type="Pfam" id="PF01878">
    <property type="entry name" value="EVE"/>
    <property type="match status" value="1"/>
</dbReference>
<evidence type="ECO:0000259" key="1">
    <source>
        <dbReference type="Pfam" id="PF01878"/>
    </source>
</evidence>
<dbReference type="InterPro" id="IPR052181">
    <property type="entry name" value="5hmC_binding"/>
</dbReference>
<feature type="domain" description="EVE" evidence="1">
    <location>
        <begin position="2"/>
        <end position="133"/>
    </location>
</feature>
<reference evidence="2" key="1">
    <citation type="submission" date="2023-07" db="EMBL/GenBank/DDBJ databases">
        <authorList>
            <person name="Kim M.K."/>
        </authorList>
    </citation>
    <scope>NUCLEOTIDE SEQUENCE</scope>
    <source>
        <strain evidence="2">ASUV-10-1</strain>
    </source>
</reference>
<organism evidence="2 3">
    <name type="scientific">Hymenobacter aranciens</name>
    <dbReference type="NCBI Taxonomy" id="3063996"/>
    <lineage>
        <taxon>Bacteria</taxon>
        <taxon>Pseudomonadati</taxon>
        <taxon>Bacteroidota</taxon>
        <taxon>Cytophagia</taxon>
        <taxon>Cytophagales</taxon>
        <taxon>Hymenobacteraceae</taxon>
        <taxon>Hymenobacter</taxon>
    </lineage>
</organism>
<dbReference type="PANTHER" id="PTHR14087">
    <property type="entry name" value="THYMOCYTE NUCLEAR PROTEIN 1"/>
    <property type="match status" value="1"/>
</dbReference>
<dbReference type="Proteomes" id="UP001176429">
    <property type="component" value="Unassembled WGS sequence"/>
</dbReference>
<keyword evidence="3" id="KW-1185">Reference proteome</keyword>
<comment type="caution">
    <text evidence="2">The sequence shown here is derived from an EMBL/GenBank/DDBJ whole genome shotgun (WGS) entry which is preliminary data.</text>
</comment>
<dbReference type="InterPro" id="IPR002740">
    <property type="entry name" value="EVE_domain"/>
</dbReference>